<name>A0A453CV06_AEGTS</name>
<dbReference type="Proteomes" id="UP000015105">
    <property type="component" value="Chromosome 2D"/>
</dbReference>
<evidence type="ECO:0000313" key="1">
    <source>
        <dbReference type="EnsemblPlants" id="AET2Gv20974100.16"/>
    </source>
</evidence>
<dbReference type="Gramene" id="AET2Gv20974100.16">
    <property type="protein sequence ID" value="AET2Gv20974100.16"/>
    <property type="gene ID" value="AET2Gv20974100"/>
</dbReference>
<keyword evidence="2" id="KW-1185">Reference proteome</keyword>
<protein>
    <submittedName>
        <fullName evidence="1">Uncharacterized protein</fullName>
    </submittedName>
</protein>
<proteinExistence type="predicted"/>
<evidence type="ECO:0000313" key="2">
    <source>
        <dbReference type="Proteomes" id="UP000015105"/>
    </source>
</evidence>
<reference evidence="1" key="5">
    <citation type="journal article" date="2021" name="G3 (Bethesda)">
        <title>Aegilops tauschii genome assembly Aet v5.0 features greater sequence contiguity and improved annotation.</title>
        <authorList>
            <person name="Wang L."/>
            <person name="Zhu T."/>
            <person name="Rodriguez J.C."/>
            <person name="Deal K.R."/>
            <person name="Dubcovsky J."/>
            <person name="McGuire P.E."/>
            <person name="Lux T."/>
            <person name="Spannagl M."/>
            <person name="Mayer K.F.X."/>
            <person name="Baldrich P."/>
            <person name="Meyers B.C."/>
            <person name="Huo N."/>
            <person name="Gu Y.Q."/>
            <person name="Zhou H."/>
            <person name="Devos K.M."/>
            <person name="Bennetzen J.L."/>
            <person name="Unver T."/>
            <person name="Budak H."/>
            <person name="Gulick P.J."/>
            <person name="Galiba G."/>
            <person name="Kalapos B."/>
            <person name="Nelson D.R."/>
            <person name="Li P."/>
            <person name="You F.M."/>
            <person name="Luo M.C."/>
            <person name="Dvorak J."/>
        </authorList>
    </citation>
    <scope>NUCLEOTIDE SEQUENCE [LARGE SCALE GENOMIC DNA]</scope>
    <source>
        <strain evidence="1">cv. AL8/78</strain>
    </source>
</reference>
<reference evidence="2" key="1">
    <citation type="journal article" date="2014" name="Science">
        <title>Ancient hybridizations among the ancestral genomes of bread wheat.</title>
        <authorList>
            <consortium name="International Wheat Genome Sequencing Consortium,"/>
            <person name="Marcussen T."/>
            <person name="Sandve S.R."/>
            <person name="Heier L."/>
            <person name="Spannagl M."/>
            <person name="Pfeifer M."/>
            <person name="Jakobsen K.S."/>
            <person name="Wulff B.B."/>
            <person name="Steuernagel B."/>
            <person name="Mayer K.F."/>
            <person name="Olsen O.A."/>
        </authorList>
    </citation>
    <scope>NUCLEOTIDE SEQUENCE [LARGE SCALE GENOMIC DNA]</scope>
    <source>
        <strain evidence="2">cv. AL8/78</strain>
    </source>
</reference>
<reference evidence="1" key="3">
    <citation type="journal article" date="2017" name="Nature">
        <title>Genome sequence of the progenitor of the wheat D genome Aegilops tauschii.</title>
        <authorList>
            <person name="Luo M.C."/>
            <person name="Gu Y.Q."/>
            <person name="Puiu D."/>
            <person name="Wang H."/>
            <person name="Twardziok S.O."/>
            <person name="Deal K.R."/>
            <person name="Huo N."/>
            <person name="Zhu T."/>
            <person name="Wang L."/>
            <person name="Wang Y."/>
            <person name="McGuire P.E."/>
            <person name="Liu S."/>
            <person name="Long H."/>
            <person name="Ramasamy R.K."/>
            <person name="Rodriguez J.C."/>
            <person name="Van S.L."/>
            <person name="Yuan L."/>
            <person name="Wang Z."/>
            <person name="Xia Z."/>
            <person name="Xiao L."/>
            <person name="Anderson O.D."/>
            <person name="Ouyang S."/>
            <person name="Liang Y."/>
            <person name="Zimin A.V."/>
            <person name="Pertea G."/>
            <person name="Qi P."/>
            <person name="Bennetzen J.L."/>
            <person name="Dai X."/>
            <person name="Dawson M.W."/>
            <person name="Muller H.G."/>
            <person name="Kugler K."/>
            <person name="Rivarola-Duarte L."/>
            <person name="Spannagl M."/>
            <person name="Mayer K.F.X."/>
            <person name="Lu F.H."/>
            <person name="Bevan M.W."/>
            <person name="Leroy P."/>
            <person name="Li P."/>
            <person name="You F.M."/>
            <person name="Sun Q."/>
            <person name="Liu Z."/>
            <person name="Lyons E."/>
            <person name="Wicker T."/>
            <person name="Salzberg S.L."/>
            <person name="Devos K.M."/>
            <person name="Dvorak J."/>
        </authorList>
    </citation>
    <scope>NUCLEOTIDE SEQUENCE [LARGE SCALE GENOMIC DNA]</scope>
    <source>
        <strain evidence="1">cv. AL8/78</strain>
    </source>
</reference>
<dbReference type="EnsemblPlants" id="AET2Gv20974100.16">
    <property type="protein sequence ID" value="AET2Gv20974100.16"/>
    <property type="gene ID" value="AET2Gv20974100"/>
</dbReference>
<accession>A0A453CV06</accession>
<sequence>MGEELLDFLLITKEQMLLLLEQGTVFGLLGTLIHYIKVGPNGQTLLLTQRDVNVFSVPLMTQPCVSWLCK</sequence>
<reference evidence="1" key="4">
    <citation type="submission" date="2019-03" db="UniProtKB">
        <authorList>
            <consortium name="EnsemblPlants"/>
        </authorList>
    </citation>
    <scope>IDENTIFICATION</scope>
</reference>
<dbReference type="AlphaFoldDB" id="A0A453CV06"/>
<reference evidence="2" key="2">
    <citation type="journal article" date="2017" name="Nat. Plants">
        <title>The Aegilops tauschii genome reveals multiple impacts of transposons.</title>
        <authorList>
            <person name="Zhao G."/>
            <person name="Zou C."/>
            <person name="Li K."/>
            <person name="Wang K."/>
            <person name="Li T."/>
            <person name="Gao L."/>
            <person name="Zhang X."/>
            <person name="Wang H."/>
            <person name="Yang Z."/>
            <person name="Liu X."/>
            <person name="Jiang W."/>
            <person name="Mao L."/>
            <person name="Kong X."/>
            <person name="Jiao Y."/>
            <person name="Jia J."/>
        </authorList>
    </citation>
    <scope>NUCLEOTIDE SEQUENCE [LARGE SCALE GENOMIC DNA]</scope>
    <source>
        <strain evidence="2">cv. AL8/78</strain>
    </source>
</reference>
<organism evidence="1 2">
    <name type="scientific">Aegilops tauschii subsp. strangulata</name>
    <name type="common">Goatgrass</name>
    <dbReference type="NCBI Taxonomy" id="200361"/>
    <lineage>
        <taxon>Eukaryota</taxon>
        <taxon>Viridiplantae</taxon>
        <taxon>Streptophyta</taxon>
        <taxon>Embryophyta</taxon>
        <taxon>Tracheophyta</taxon>
        <taxon>Spermatophyta</taxon>
        <taxon>Magnoliopsida</taxon>
        <taxon>Liliopsida</taxon>
        <taxon>Poales</taxon>
        <taxon>Poaceae</taxon>
        <taxon>BOP clade</taxon>
        <taxon>Pooideae</taxon>
        <taxon>Triticodae</taxon>
        <taxon>Triticeae</taxon>
        <taxon>Triticinae</taxon>
        <taxon>Aegilops</taxon>
    </lineage>
</organism>